<sequence length="275" mass="32174">MAKPRKPAKARHKTFDLLGLSRELRDMIYAEAFNGLPDSQWEFGNFNKPDYRTNNWQLTHNQPRLLRPISKFRRHGLLYCCKQVHTEYAELYMKTGLRATFHLSRDNIRTQLHSVHAFALEPYWTISPIVKANLRSAAFKVHWKPMIERLHGDHLDQIIDTFCNTLAEFTRLEHIAFSLCAEEMRRFPKDLLETMSRRVFASCTQLSHMKTMRFEADGRGYHEERELLKNAGGEWTTIPRRGGPKRKPGVQVQAAGTTQRLISIENFSFETIRSQ</sequence>
<evidence type="ECO:0000313" key="2">
    <source>
        <dbReference type="Proteomes" id="UP000800235"/>
    </source>
</evidence>
<dbReference type="AlphaFoldDB" id="A0A9P4TY37"/>
<protein>
    <submittedName>
        <fullName evidence="1">Uncharacterized protein</fullName>
    </submittedName>
</protein>
<reference evidence="1" key="1">
    <citation type="journal article" date="2020" name="Stud. Mycol.">
        <title>101 Dothideomycetes genomes: a test case for predicting lifestyles and emergence of pathogens.</title>
        <authorList>
            <person name="Haridas S."/>
            <person name="Albert R."/>
            <person name="Binder M."/>
            <person name="Bloem J."/>
            <person name="Labutti K."/>
            <person name="Salamov A."/>
            <person name="Andreopoulos B."/>
            <person name="Baker S."/>
            <person name="Barry K."/>
            <person name="Bills G."/>
            <person name="Bluhm B."/>
            <person name="Cannon C."/>
            <person name="Castanera R."/>
            <person name="Culley D."/>
            <person name="Daum C."/>
            <person name="Ezra D."/>
            <person name="Gonzalez J."/>
            <person name="Henrissat B."/>
            <person name="Kuo A."/>
            <person name="Liang C."/>
            <person name="Lipzen A."/>
            <person name="Lutzoni F."/>
            <person name="Magnuson J."/>
            <person name="Mondo S."/>
            <person name="Nolan M."/>
            <person name="Ohm R."/>
            <person name="Pangilinan J."/>
            <person name="Park H.-J."/>
            <person name="Ramirez L."/>
            <person name="Alfaro M."/>
            <person name="Sun H."/>
            <person name="Tritt A."/>
            <person name="Yoshinaga Y."/>
            <person name="Zwiers L.-H."/>
            <person name="Turgeon B."/>
            <person name="Goodwin S."/>
            <person name="Spatafora J."/>
            <person name="Crous P."/>
            <person name="Grigoriev I."/>
        </authorList>
    </citation>
    <scope>NUCLEOTIDE SEQUENCE</scope>
    <source>
        <strain evidence="1">CBS 130266</strain>
    </source>
</reference>
<gene>
    <name evidence="1" type="ORF">EJ08DRAFT_697933</name>
</gene>
<evidence type="ECO:0000313" key="1">
    <source>
        <dbReference type="EMBL" id="KAF2429906.1"/>
    </source>
</evidence>
<dbReference type="EMBL" id="MU007043">
    <property type="protein sequence ID" value="KAF2429906.1"/>
    <property type="molecule type" value="Genomic_DNA"/>
</dbReference>
<proteinExistence type="predicted"/>
<accession>A0A9P4TY37</accession>
<name>A0A9P4TY37_9PEZI</name>
<dbReference type="Proteomes" id="UP000800235">
    <property type="component" value="Unassembled WGS sequence"/>
</dbReference>
<comment type="caution">
    <text evidence="1">The sequence shown here is derived from an EMBL/GenBank/DDBJ whole genome shotgun (WGS) entry which is preliminary data.</text>
</comment>
<keyword evidence="2" id="KW-1185">Reference proteome</keyword>
<organism evidence="1 2">
    <name type="scientific">Tothia fuscella</name>
    <dbReference type="NCBI Taxonomy" id="1048955"/>
    <lineage>
        <taxon>Eukaryota</taxon>
        <taxon>Fungi</taxon>
        <taxon>Dikarya</taxon>
        <taxon>Ascomycota</taxon>
        <taxon>Pezizomycotina</taxon>
        <taxon>Dothideomycetes</taxon>
        <taxon>Pleosporomycetidae</taxon>
        <taxon>Venturiales</taxon>
        <taxon>Cylindrosympodiaceae</taxon>
        <taxon>Tothia</taxon>
    </lineage>
</organism>